<gene>
    <name evidence="2" type="ORF">CEPIT_LOCUS15010</name>
</gene>
<evidence type="ECO:0000313" key="2">
    <source>
        <dbReference type="EMBL" id="CAH9099585.1"/>
    </source>
</evidence>
<evidence type="ECO:0008006" key="4">
    <source>
        <dbReference type="Google" id="ProtNLM"/>
    </source>
</evidence>
<keyword evidence="3" id="KW-1185">Reference proteome</keyword>
<evidence type="ECO:0000256" key="1">
    <source>
        <dbReference type="SAM" id="SignalP"/>
    </source>
</evidence>
<evidence type="ECO:0000313" key="3">
    <source>
        <dbReference type="Proteomes" id="UP001152523"/>
    </source>
</evidence>
<protein>
    <recommendedName>
        <fullName evidence="4">Secreted protein</fullName>
    </recommendedName>
</protein>
<reference evidence="2" key="1">
    <citation type="submission" date="2022-07" db="EMBL/GenBank/DDBJ databases">
        <authorList>
            <person name="Macas J."/>
            <person name="Novak P."/>
            <person name="Neumann P."/>
        </authorList>
    </citation>
    <scope>NUCLEOTIDE SEQUENCE</scope>
</reference>
<proteinExistence type="predicted"/>
<accession>A0AAV0DIN9</accession>
<dbReference type="Proteomes" id="UP001152523">
    <property type="component" value="Unassembled WGS sequence"/>
</dbReference>
<sequence>METVVILAVTVAFLTKAESGGVWGRLQMVTIYTTDVKSVLVVGAGAGGPAGAVPLTDGVLVVVHPDLQNASLHSDFAAEMVDDVLVSLLEPPPHPLGEFHHPLFLIWGEFRSEALSPLQMRCRDGGSRVPRGGDGGIVVCRVPGRQAGAQSEQHLRRRRVVR</sequence>
<dbReference type="EMBL" id="CAMAPF010000106">
    <property type="protein sequence ID" value="CAH9099585.1"/>
    <property type="molecule type" value="Genomic_DNA"/>
</dbReference>
<keyword evidence="1" id="KW-0732">Signal</keyword>
<dbReference type="AlphaFoldDB" id="A0AAV0DIN9"/>
<feature type="signal peptide" evidence="1">
    <location>
        <begin position="1"/>
        <end position="19"/>
    </location>
</feature>
<feature type="chain" id="PRO_5043583621" description="Secreted protein" evidence="1">
    <location>
        <begin position="20"/>
        <end position="162"/>
    </location>
</feature>
<name>A0AAV0DIN9_9ASTE</name>
<organism evidence="2 3">
    <name type="scientific">Cuscuta epithymum</name>
    <dbReference type="NCBI Taxonomy" id="186058"/>
    <lineage>
        <taxon>Eukaryota</taxon>
        <taxon>Viridiplantae</taxon>
        <taxon>Streptophyta</taxon>
        <taxon>Embryophyta</taxon>
        <taxon>Tracheophyta</taxon>
        <taxon>Spermatophyta</taxon>
        <taxon>Magnoliopsida</taxon>
        <taxon>eudicotyledons</taxon>
        <taxon>Gunneridae</taxon>
        <taxon>Pentapetalae</taxon>
        <taxon>asterids</taxon>
        <taxon>lamiids</taxon>
        <taxon>Solanales</taxon>
        <taxon>Convolvulaceae</taxon>
        <taxon>Cuscuteae</taxon>
        <taxon>Cuscuta</taxon>
        <taxon>Cuscuta subgen. Cuscuta</taxon>
    </lineage>
</organism>
<comment type="caution">
    <text evidence="2">The sequence shown here is derived from an EMBL/GenBank/DDBJ whole genome shotgun (WGS) entry which is preliminary data.</text>
</comment>